<name>A0ABW8NI65_9GAMM</name>
<dbReference type="RefSeq" id="WP_416205825.1">
    <property type="nucleotide sequence ID" value="NZ_JBBKTX010000010.1"/>
</dbReference>
<protein>
    <submittedName>
        <fullName evidence="5">Polysaccharide biosynthesis/export family protein</fullName>
    </submittedName>
</protein>
<dbReference type="Gene3D" id="3.30.1950.10">
    <property type="entry name" value="wza like domain"/>
    <property type="match status" value="1"/>
</dbReference>
<comment type="caution">
    <text evidence="5">The sequence shown here is derived from an EMBL/GenBank/DDBJ whole genome shotgun (WGS) entry which is preliminary data.</text>
</comment>
<keyword evidence="1 2" id="KW-0732">Signal</keyword>
<proteinExistence type="predicted"/>
<evidence type="ECO:0000313" key="5">
    <source>
        <dbReference type="EMBL" id="MFK4752611.1"/>
    </source>
</evidence>
<feature type="chain" id="PRO_5046481442" evidence="2">
    <location>
        <begin position="20"/>
        <end position="183"/>
    </location>
</feature>
<sequence>MRGLLTILLALIMPSLAMADNVDYTLGSGDLVHIVVFGEPDLSDDFLVGPSGNIGFPLLGDVSAAGSTPSQLQQEISTLLRNGYLIDPRVSISIKEYRLIYINGEVESPGDYSFTPGLTIEKAIAIAGGFTDRASRQKIFVTHDVTSASKDSSKLLSGKGREKLSLSDFVRPGDVITVEQSFF</sequence>
<dbReference type="PANTHER" id="PTHR33619">
    <property type="entry name" value="POLYSACCHARIDE EXPORT PROTEIN GFCE-RELATED"/>
    <property type="match status" value="1"/>
</dbReference>
<keyword evidence="6" id="KW-1185">Reference proteome</keyword>
<evidence type="ECO:0000256" key="2">
    <source>
        <dbReference type="SAM" id="SignalP"/>
    </source>
</evidence>
<gene>
    <name evidence="5" type="ORF">WG929_09355</name>
</gene>
<reference evidence="5 6" key="1">
    <citation type="submission" date="2024-03" db="EMBL/GenBank/DDBJ databases">
        <title>High-quality draft genome sequence of Oceanobacter sp. wDCs-4.</title>
        <authorList>
            <person name="Dong C."/>
        </authorList>
    </citation>
    <scope>NUCLEOTIDE SEQUENCE [LARGE SCALE GENOMIC DNA]</scope>
    <source>
        <strain evidence="6">wDCs-4</strain>
    </source>
</reference>
<feature type="domain" description="Soluble ligand binding" evidence="4">
    <location>
        <begin position="100"/>
        <end position="143"/>
    </location>
</feature>
<dbReference type="Proteomes" id="UP001620597">
    <property type="component" value="Unassembled WGS sequence"/>
</dbReference>
<organism evidence="5 6">
    <name type="scientific">Oceanobacter antarcticus</name>
    <dbReference type="NCBI Taxonomy" id="3133425"/>
    <lineage>
        <taxon>Bacteria</taxon>
        <taxon>Pseudomonadati</taxon>
        <taxon>Pseudomonadota</taxon>
        <taxon>Gammaproteobacteria</taxon>
        <taxon>Oceanospirillales</taxon>
        <taxon>Oceanospirillaceae</taxon>
        <taxon>Oceanobacter</taxon>
    </lineage>
</organism>
<dbReference type="PANTHER" id="PTHR33619:SF3">
    <property type="entry name" value="POLYSACCHARIDE EXPORT PROTEIN GFCE-RELATED"/>
    <property type="match status" value="1"/>
</dbReference>
<dbReference type="Pfam" id="PF02563">
    <property type="entry name" value="Poly_export"/>
    <property type="match status" value="1"/>
</dbReference>
<evidence type="ECO:0000259" key="3">
    <source>
        <dbReference type="Pfam" id="PF02563"/>
    </source>
</evidence>
<feature type="domain" description="Polysaccharide export protein N-terminal" evidence="3">
    <location>
        <begin position="20"/>
        <end position="95"/>
    </location>
</feature>
<evidence type="ECO:0000313" key="6">
    <source>
        <dbReference type="Proteomes" id="UP001620597"/>
    </source>
</evidence>
<accession>A0ABW8NI65</accession>
<evidence type="ECO:0000256" key="1">
    <source>
        <dbReference type="ARBA" id="ARBA00022729"/>
    </source>
</evidence>
<feature type="signal peptide" evidence="2">
    <location>
        <begin position="1"/>
        <end position="19"/>
    </location>
</feature>
<dbReference type="InterPro" id="IPR049712">
    <property type="entry name" value="Poly_export"/>
</dbReference>
<evidence type="ECO:0000259" key="4">
    <source>
        <dbReference type="Pfam" id="PF10531"/>
    </source>
</evidence>
<dbReference type="InterPro" id="IPR003715">
    <property type="entry name" value="Poly_export_N"/>
</dbReference>
<dbReference type="Pfam" id="PF10531">
    <property type="entry name" value="SLBB"/>
    <property type="match status" value="1"/>
</dbReference>
<dbReference type="InterPro" id="IPR019554">
    <property type="entry name" value="Soluble_ligand-bd"/>
</dbReference>
<dbReference type="EMBL" id="JBBKTX010000010">
    <property type="protein sequence ID" value="MFK4752611.1"/>
    <property type="molecule type" value="Genomic_DNA"/>
</dbReference>